<organism evidence="5 6">
    <name type="scientific">Vulgatibacter incomptus</name>
    <dbReference type="NCBI Taxonomy" id="1391653"/>
    <lineage>
        <taxon>Bacteria</taxon>
        <taxon>Pseudomonadati</taxon>
        <taxon>Myxococcota</taxon>
        <taxon>Myxococcia</taxon>
        <taxon>Myxococcales</taxon>
        <taxon>Cystobacterineae</taxon>
        <taxon>Vulgatibacteraceae</taxon>
        <taxon>Vulgatibacter</taxon>
    </lineage>
</organism>
<feature type="region of interest" description="Disordered" evidence="3">
    <location>
        <begin position="91"/>
        <end position="160"/>
    </location>
</feature>
<dbReference type="OrthoDB" id="9797519at2"/>
<dbReference type="NCBIfam" id="TIGR00253">
    <property type="entry name" value="RNA_bind_YhbY"/>
    <property type="match status" value="1"/>
</dbReference>
<dbReference type="KEGG" id="vin:AKJ08_0142"/>
<dbReference type="PATRIC" id="fig|1391653.3.peg.150"/>
<evidence type="ECO:0000256" key="3">
    <source>
        <dbReference type="SAM" id="MobiDB-lite"/>
    </source>
</evidence>
<dbReference type="InterPro" id="IPR017924">
    <property type="entry name" value="RNA-binding_YhbY"/>
</dbReference>
<gene>
    <name evidence="5" type="ORF">AKJ08_0142</name>
</gene>
<dbReference type="Pfam" id="PF01985">
    <property type="entry name" value="CRS1_YhbY"/>
    <property type="match status" value="1"/>
</dbReference>
<keyword evidence="1 2" id="KW-0694">RNA-binding</keyword>
<evidence type="ECO:0000256" key="1">
    <source>
        <dbReference type="ARBA" id="ARBA00022884"/>
    </source>
</evidence>
<dbReference type="Proteomes" id="UP000055590">
    <property type="component" value="Chromosome"/>
</dbReference>
<evidence type="ECO:0000313" key="5">
    <source>
        <dbReference type="EMBL" id="AKU89755.1"/>
    </source>
</evidence>
<proteinExistence type="predicted"/>
<dbReference type="PROSITE" id="PS51295">
    <property type="entry name" value="CRM"/>
    <property type="match status" value="1"/>
</dbReference>
<dbReference type="STRING" id="1391653.AKJ08_0142"/>
<dbReference type="EMBL" id="CP012332">
    <property type="protein sequence ID" value="AKU89755.1"/>
    <property type="molecule type" value="Genomic_DNA"/>
</dbReference>
<dbReference type="AlphaFoldDB" id="A0A0K1P8B4"/>
<keyword evidence="6" id="KW-1185">Reference proteome</keyword>
<feature type="domain" description="CRM" evidence="4">
    <location>
        <begin position="1"/>
        <end position="97"/>
    </location>
</feature>
<sequence>MTLAGKDRRALRALGHHLEPVIQLGQRGITAALVEASNDALADHELIKVRVLEACPLDRHEAAEQLAQETGSELAQVLGRTFLLYKRNPESPKIAIGTPPKAALHGHVGGEGDRPAARKPKRAITQGAADEGAPGRAAKKEPAGKRRSGTGAALPPRRHR</sequence>
<dbReference type="InterPro" id="IPR035920">
    <property type="entry name" value="YhbY-like_sf"/>
</dbReference>
<dbReference type="Gene3D" id="3.30.110.60">
    <property type="entry name" value="YhbY-like"/>
    <property type="match status" value="1"/>
</dbReference>
<reference evidence="5 6" key="1">
    <citation type="submission" date="2015-08" db="EMBL/GenBank/DDBJ databases">
        <authorList>
            <person name="Babu N.S."/>
            <person name="Beckwith C.J."/>
            <person name="Beseler K.G."/>
            <person name="Brison A."/>
            <person name="Carone J.V."/>
            <person name="Caskin T.P."/>
            <person name="Diamond M."/>
            <person name="Durham M.E."/>
            <person name="Foxe J.M."/>
            <person name="Go M."/>
            <person name="Henderson B.A."/>
            <person name="Jones I.B."/>
            <person name="McGettigan J.A."/>
            <person name="Micheletti S.J."/>
            <person name="Nasrallah M.E."/>
            <person name="Ortiz D."/>
            <person name="Piller C.R."/>
            <person name="Privatt S.R."/>
            <person name="Schneider S.L."/>
            <person name="Sharp S."/>
            <person name="Smith T.C."/>
            <person name="Stanton J.D."/>
            <person name="Ullery H.E."/>
            <person name="Wilson R.J."/>
            <person name="Serrano M.G."/>
            <person name="Buck G."/>
            <person name="Lee V."/>
            <person name="Wang Y."/>
            <person name="Carvalho R."/>
            <person name="Voegtly L."/>
            <person name="Shi R."/>
            <person name="Duckworth R."/>
            <person name="Johnson A."/>
            <person name="Loviza R."/>
            <person name="Walstead R."/>
            <person name="Shah Z."/>
            <person name="Kiflezghi M."/>
            <person name="Wade K."/>
            <person name="Ball S.L."/>
            <person name="Bradley K.W."/>
            <person name="Asai D.J."/>
            <person name="Bowman C.A."/>
            <person name="Russell D.A."/>
            <person name="Pope W.H."/>
            <person name="Jacobs-Sera D."/>
            <person name="Hendrix R.W."/>
            <person name="Hatfull G.F."/>
        </authorList>
    </citation>
    <scope>NUCLEOTIDE SEQUENCE [LARGE SCALE GENOMIC DNA]</scope>
    <source>
        <strain evidence="5 6">DSM 27710</strain>
    </source>
</reference>
<evidence type="ECO:0000313" key="6">
    <source>
        <dbReference type="Proteomes" id="UP000055590"/>
    </source>
</evidence>
<dbReference type="SMART" id="SM01103">
    <property type="entry name" value="CRS1_YhbY"/>
    <property type="match status" value="1"/>
</dbReference>
<accession>A0A0K1P8B4</accession>
<dbReference type="PANTHER" id="PTHR40065">
    <property type="entry name" value="RNA-BINDING PROTEIN YHBY"/>
    <property type="match status" value="1"/>
</dbReference>
<evidence type="ECO:0000256" key="2">
    <source>
        <dbReference type="PROSITE-ProRule" id="PRU00626"/>
    </source>
</evidence>
<dbReference type="SUPFAM" id="SSF75471">
    <property type="entry name" value="YhbY-like"/>
    <property type="match status" value="1"/>
</dbReference>
<dbReference type="GO" id="GO:0003723">
    <property type="term" value="F:RNA binding"/>
    <property type="evidence" value="ECO:0007669"/>
    <property type="project" value="UniProtKB-UniRule"/>
</dbReference>
<dbReference type="PANTHER" id="PTHR40065:SF3">
    <property type="entry name" value="RNA-BINDING PROTEIN YHBY"/>
    <property type="match status" value="1"/>
</dbReference>
<protein>
    <submittedName>
        <fullName evidence="5">RNA binding protein</fullName>
    </submittedName>
</protein>
<dbReference type="InterPro" id="IPR001890">
    <property type="entry name" value="RNA-binding_CRM"/>
</dbReference>
<name>A0A0K1P8B4_9BACT</name>
<evidence type="ECO:0000259" key="4">
    <source>
        <dbReference type="PROSITE" id="PS51295"/>
    </source>
</evidence>
<dbReference type="InterPro" id="IPR051925">
    <property type="entry name" value="RNA-binding_domain"/>
</dbReference>
<dbReference type="RefSeq" id="WP_082342501.1">
    <property type="nucleotide sequence ID" value="NZ_CP012332.1"/>
</dbReference>